<proteinExistence type="inferred from homology"/>
<dbReference type="OrthoDB" id="8547832at2"/>
<reference evidence="3 5" key="1">
    <citation type="submission" date="2019-03" db="EMBL/GenBank/DDBJ databases">
        <title>Genomic Encyclopedia of Type Strains, Phase IV (KMG-IV): sequencing the most valuable type-strain genomes for metagenomic binning, comparative biology and taxonomic classification.</title>
        <authorList>
            <person name="Goeker M."/>
        </authorList>
    </citation>
    <scope>NUCLEOTIDE SEQUENCE [LARGE SCALE GENOMIC DNA]</scope>
    <source>
        <strain evidence="3 5">DSM 12034</strain>
    </source>
</reference>
<keyword evidence="6" id="KW-1185">Reference proteome</keyword>
<organism evidence="3 5">
    <name type="scientific">Tepidimonas ignava</name>
    <dbReference type="NCBI Taxonomy" id="114249"/>
    <lineage>
        <taxon>Bacteria</taxon>
        <taxon>Pseudomonadati</taxon>
        <taxon>Pseudomonadota</taxon>
        <taxon>Betaproteobacteria</taxon>
        <taxon>Burkholderiales</taxon>
        <taxon>Tepidimonas</taxon>
    </lineage>
</organism>
<evidence type="ECO:0000313" key="6">
    <source>
        <dbReference type="Proteomes" id="UP000315577"/>
    </source>
</evidence>
<dbReference type="Pfam" id="PF00582">
    <property type="entry name" value="Usp"/>
    <property type="match status" value="2"/>
</dbReference>
<dbReference type="Proteomes" id="UP000315577">
    <property type="component" value="Unassembled WGS sequence"/>
</dbReference>
<name>A0A4R3LE62_9BURK</name>
<dbReference type="AlphaFoldDB" id="A0A4R3LE62"/>
<comment type="similarity">
    <text evidence="1">Belongs to the universal stress protein A family.</text>
</comment>
<evidence type="ECO:0000313" key="4">
    <source>
        <dbReference type="EMBL" id="TSE24050.1"/>
    </source>
</evidence>
<evidence type="ECO:0000313" key="3">
    <source>
        <dbReference type="EMBL" id="TCS97675.1"/>
    </source>
</evidence>
<dbReference type="InterPro" id="IPR006015">
    <property type="entry name" value="Universal_stress_UspA"/>
</dbReference>
<dbReference type="InterPro" id="IPR014729">
    <property type="entry name" value="Rossmann-like_a/b/a_fold"/>
</dbReference>
<dbReference type="InterPro" id="IPR006016">
    <property type="entry name" value="UspA"/>
</dbReference>
<dbReference type="Gene3D" id="3.40.50.620">
    <property type="entry name" value="HUPs"/>
    <property type="match status" value="2"/>
</dbReference>
<dbReference type="PRINTS" id="PR01438">
    <property type="entry name" value="UNVRSLSTRESS"/>
</dbReference>
<dbReference type="CDD" id="cd00293">
    <property type="entry name" value="USP-like"/>
    <property type="match status" value="2"/>
</dbReference>
<protein>
    <submittedName>
        <fullName evidence="3">Nucleotide-binding universal stress UspA family protein</fullName>
    </submittedName>
    <submittedName>
        <fullName evidence="4">Universal stress protein</fullName>
    </submittedName>
</protein>
<dbReference type="PANTHER" id="PTHR46268:SF6">
    <property type="entry name" value="UNIVERSAL STRESS PROTEIN UP12"/>
    <property type="match status" value="1"/>
</dbReference>
<comment type="caution">
    <text evidence="3">The sequence shown here is derived from an EMBL/GenBank/DDBJ whole genome shotgun (WGS) entry which is preliminary data.</text>
</comment>
<dbReference type="EMBL" id="SMAH01000008">
    <property type="protein sequence ID" value="TCS97675.1"/>
    <property type="molecule type" value="Genomic_DNA"/>
</dbReference>
<dbReference type="Proteomes" id="UP000295536">
    <property type="component" value="Unassembled WGS sequence"/>
</dbReference>
<dbReference type="RefSeq" id="WP_132962668.1">
    <property type="nucleotide sequence ID" value="NZ_DAIPFN010000006.1"/>
</dbReference>
<gene>
    <name evidence="3" type="ORF">EDC36_10882</name>
    <name evidence="4" type="ORF">Tigna_00049</name>
</gene>
<reference evidence="4 6" key="2">
    <citation type="submission" date="2019-07" db="EMBL/GenBank/DDBJ databases">
        <title>Tepidimonas ignava SPS-1037 draft genome.</title>
        <authorList>
            <person name="Da Costa M.S."/>
            <person name="Froufe H.J.C."/>
            <person name="Egas C."/>
            <person name="Albuquerque L."/>
        </authorList>
    </citation>
    <scope>NUCLEOTIDE SEQUENCE [LARGE SCALE GENOMIC DNA]</scope>
    <source>
        <strain evidence="4 6">SPS-1037</strain>
    </source>
</reference>
<evidence type="ECO:0000259" key="2">
    <source>
        <dbReference type="Pfam" id="PF00582"/>
    </source>
</evidence>
<dbReference type="EMBL" id="VJNC01000001">
    <property type="protein sequence ID" value="TSE24050.1"/>
    <property type="molecule type" value="Genomic_DNA"/>
</dbReference>
<dbReference type="SUPFAM" id="SSF52402">
    <property type="entry name" value="Adenine nucleotide alpha hydrolases-like"/>
    <property type="match status" value="2"/>
</dbReference>
<dbReference type="PANTHER" id="PTHR46268">
    <property type="entry name" value="STRESS RESPONSE PROTEIN NHAX"/>
    <property type="match status" value="1"/>
</dbReference>
<sequence>MSEGVTTTTWPTTLPQGGVVAATDFSPGAQAAVHRAARLAQGLGTHLTVLHVLQHDWITELTTWLGGAQPRERIVADARATLEELVHAMRAQSPALAVHAALVEGHPVRDIDGVARQCQPYCVVLGASGRGGAQLPVLGTTVERLLRKAGQPVLVVRQPPQRSYQRVLVAVDFSPWSAPTLDLAAAVAPQANIWLLHAYTVPYEEKLRFAGVDDEMIELYRQRARERARNGLHHLAQQRGWPPTRYQTVLHEGDAAPALVYEAVQRDCDLVVIGKHGVSAAEELLLGSVTKHALAQVPCDVLVSTLQASA</sequence>
<evidence type="ECO:0000313" key="5">
    <source>
        <dbReference type="Proteomes" id="UP000295536"/>
    </source>
</evidence>
<evidence type="ECO:0000256" key="1">
    <source>
        <dbReference type="ARBA" id="ARBA00008791"/>
    </source>
</evidence>
<feature type="domain" description="UspA" evidence="2">
    <location>
        <begin position="164"/>
        <end position="303"/>
    </location>
</feature>
<feature type="domain" description="UspA" evidence="2">
    <location>
        <begin position="19"/>
        <end position="157"/>
    </location>
</feature>
<accession>A0A4R3LE62</accession>